<reference evidence="4" key="1">
    <citation type="submission" date="2019-09" db="EMBL/GenBank/DDBJ databases">
        <title>Draft genome information of white flower Hibiscus syriacus.</title>
        <authorList>
            <person name="Kim Y.-M."/>
        </authorList>
    </citation>
    <scope>NUCLEOTIDE SEQUENCE [LARGE SCALE GENOMIC DNA]</scope>
    <source>
        <strain evidence="4">YM2019G1</strain>
    </source>
</reference>
<evidence type="ECO:0000313" key="4">
    <source>
        <dbReference type="EMBL" id="KAE8664134.1"/>
    </source>
</evidence>
<keyword evidence="5" id="KW-1185">Reference proteome</keyword>
<comment type="caution">
    <text evidence="4">The sequence shown here is derived from an EMBL/GenBank/DDBJ whole genome shotgun (WGS) entry which is preliminary data.</text>
</comment>
<feature type="compositionally biased region" description="Acidic residues" evidence="3">
    <location>
        <begin position="129"/>
        <end position="142"/>
    </location>
</feature>
<dbReference type="OrthoDB" id="263560at2759"/>
<proteinExistence type="inferred from homology"/>
<dbReference type="EMBL" id="VEPZ02001660">
    <property type="protein sequence ID" value="KAE8664134.1"/>
    <property type="molecule type" value="Genomic_DNA"/>
</dbReference>
<name>A0A6A2Y5I5_HIBSY</name>
<dbReference type="PANTHER" id="PTHR21250">
    <property type="entry name" value="PRE-RRNA-PROCESSING PROTEIN TSR2 HOMOLOG"/>
    <property type="match status" value="1"/>
</dbReference>
<dbReference type="Pfam" id="PF10273">
    <property type="entry name" value="WGG"/>
    <property type="match status" value="1"/>
</dbReference>
<dbReference type="InterPro" id="IPR019398">
    <property type="entry name" value="Pre-rRNA_process_TSR2"/>
</dbReference>
<dbReference type="GO" id="GO:0006364">
    <property type="term" value="P:rRNA processing"/>
    <property type="evidence" value="ECO:0007669"/>
    <property type="project" value="UniProtKB-KW"/>
</dbReference>
<dbReference type="Proteomes" id="UP000436088">
    <property type="component" value="Unassembled WGS sequence"/>
</dbReference>
<keyword evidence="2" id="KW-0698">rRNA processing</keyword>
<feature type="region of interest" description="Disordered" evidence="3">
    <location>
        <begin position="114"/>
        <end position="198"/>
    </location>
</feature>
<gene>
    <name evidence="4" type="ORF">F3Y22_tig00112856pilonHSYRG00098</name>
</gene>
<evidence type="ECO:0000256" key="2">
    <source>
        <dbReference type="ARBA" id="ARBA00022552"/>
    </source>
</evidence>
<dbReference type="AlphaFoldDB" id="A0A6A2Y5I5"/>
<organism evidence="4 5">
    <name type="scientific">Hibiscus syriacus</name>
    <name type="common">Rose of Sharon</name>
    <dbReference type="NCBI Taxonomy" id="106335"/>
    <lineage>
        <taxon>Eukaryota</taxon>
        <taxon>Viridiplantae</taxon>
        <taxon>Streptophyta</taxon>
        <taxon>Embryophyta</taxon>
        <taxon>Tracheophyta</taxon>
        <taxon>Spermatophyta</taxon>
        <taxon>Magnoliopsida</taxon>
        <taxon>eudicotyledons</taxon>
        <taxon>Gunneridae</taxon>
        <taxon>Pentapetalae</taxon>
        <taxon>rosids</taxon>
        <taxon>malvids</taxon>
        <taxon>Malvales</taxon>
        <taxon>Malvaceae</taxon>
        <taxon>Malvoideae</taxon>
        <taxon>Hibiscus</taxon>
    </lineage>
</organism>
<evidence type="ECO:0000313" key="5">
    <source>
        <dbReference type="Proteomes" id="UP000436088"/>
    </source>
</evidence>
<evidence type="ECO:0000256" key="1">
    <source>
        <dbReference type="ARBA" id="ARBA00006524"/>
    </source>
</evidence>
<evidence type="ECO:0000256" key="3">
    <source>
        <dbReference type="SAM" id="MobiDB-lite"/>
    </source>
</evidence>
<protein>
    <submittedName>
        <fullName evidence="4">Seed maturation protein</fullName>
    </submittedName>
</protein>
<comment type="similarity">
    <text evidence="1">Belongs to the TSR2 family.</text>
</comment>
<sequence>MEPKRLTAASAPVFQEGISLILTRWSALSAAVENEWGGRDSSGKANAICTDVVSFFTASRAEPLYIDDLENILEEGLLSLNTLVEDGSIEEVAEKLMIMHEECLEGNYQSVEKLRTTNPPPAAHVQPSNDEDEDDDDDDEDGSMSGDSAANMMVGVPNSQSSSNPVGKPTDEPKPNHSAGSEDGWAVVSSRKNKGRRN</sequence>
<accession>A0A6A2Y5I5</accession>